<sequence>MEEPVFPLIVVFQPVKRVGDDLHPRLKPATALFVALVEAGVEPEGGMPLRKGADEGGVQPGFAEAVVQVVVVDLVTELPLRSVEAAVDCSAAMADGAVVEPNMPVNSATRVGRQGASEM</sequence>
<protein>
    <submittedName>
        <fullName evidence="1">Uncharacterized protein</fullName>
    </submittedName>
</protein>
<name>A0A645F325_9ZZZZ</name>
<accession>A0A645F325</accession>
<reference evidence="1" key="1">
    <citation type="submission" date="2019-08" db="EMBL/GenBank/DDBJ databases">
        <authorList>
            <person name="Kucharzyk K."/>
            <person name="Murdoch R.W."/>
            <person name="Higgins S."/>
            <person name="Loffler F."/>
        </authorList>
    </citation>
    <scope>NUCLEOTIDE SEQUENCE</scope>
</reference>
<proteinExistence type="predicted"/>
<dbReference type="AlphaFoldDB" id="A0A645F325"/>
<evidence type="ECO:0000313" key="1">
    <source>
        <dbReference type="EMBL" id="MPN07819.1"/>
    </source>
</evidence>
<gene>
    <name evidence="1" type="ORF">SDC9_155091</name>
</gene>
<comment type="caution">
    <text evidence="1">The sequence shown here is derived from an EMBL/GenBank/DDBJ whole genome shotgun (WGS) entry which is preliminary data.</text>
</comment>
<dbReference type="EMBL" id="VSSQ01053820">
    <property type="protein sequence ID" value="MPN07819.1"/>
    <property type="molecule type" value="Genomic_DNA"/>
</dbReference>
<organism evidence="1">
    <name type="scientific">bioreactor metagenome</name>
    <dbReference type="NCBI Taxonomy" id="1076179"/>
    <lineage>
        <taxon>unclassified sequences</taxon>
        <taxon>metagenomes</taxon>
        <taxon>ecological metagenomes</taxon>
    </lineage>
</organism>